<keyword evidence="5" id="KW-1185">Reference proteome</keyword>
<feature type="transmembrane region" description="Helical" evidence="2">
    <location>
        <begin position="316"/>
        <end position="339"/>
    </location>
</feature>
<dbReference type="PANTHER" id="PTHR11360:SF238">
    <property type="entry name" value="SD10469P"/>
    <property type="match status" value="1"/>
</dbReference>
<dbReference type="PROSITE" id="PS50850">
    <property type="entry name" value="MFS"/>
    <property type="match status" value="1"/>
</dbReference>
<dbReference type="GO" id="GO:0008028">
    <property type="term" value="F:monocarboxylic acid transmembrane transporter activity"/>
    <property type="evidence" value="ECO:0007669"/>
    <property type="project" value="TreeGrafter"/>
</dbReference>
<keyword evidence="2" id="KW-0472">Membrane</keyword>
<name>A0A8J2M4J6_9BILA</name>
<dbReference type="Proteomes" id="UP000746747">
    <property type="component" value="Unassembled WGS sequence"/>
</dbReference>
<feature type="transmembrane region" description="Helical" evidence="2">
    <location>
        <begin position="441"/>
        <end position="461"/>
    </location>
</feature>
<dbReference type="InterPro" id="IPR036259">
    <property type="entry name" value="MFS_trans_sf"/>
</dbReference>
<feature type="domain" description="Major facilitator superfamily (MFS) profile" evidence="3">
    <location>
        <begin position="39"/>
        <end position="497"/>
    </location>
</feature>
<dbReference type="EMBL" id="CAKAEH010001248">
    <property type="protein sequence ID" value="CAG9533501.1"/>
    <property type="molecule type" value="Genomic_DNA"/>
</dbReference>
<dbReference type="Pfam" id="PF07690">
    <property type="entry name" value="MFS_1"/>
    <property type="match status" value="1"/>
</dbReference>
<evidence type="ECO:0000259" key="3">
    <source>
        <dbReference type="PROSITE" id="PS50850"/>
    </source>
</evidence>
<dbReference type="InterPro" id="IPR050327">
    <property type="entry name" value="Proton-linked_MCT"/>
</dbReference>
<accession>A0A8J2M4J6</accession>
<dbReference type="AlphaFoldDB" id="A0A8J2M4J6"/>
<feature type="transmembrane region" description="Helical" evidence="2">
    <location>
        <begin position="408"/>
        <end position="429"/>
    </location>
</feature>
<dbReference type="PANTHER" id="PTHR11360">
    <property type="entry name" value="MONOCARBOXYLATE TRANSPORTER"/>
    <property type="match status" value="1"/>
</dbReference>
<comment type="caution">
    <text evidence="4">The sequence shown here is derived from an EMBL/GenBank/DDBJ whole genome shotgun (WGS) entry which is preliminary data.</text>
</comment>
<evidence type="ECO:0000256" key="1">
    <source>
        <dbReference type="ARBA" id="ARBA00004141"/>
    </source>
</evidence>
<feature type="transmembrane region" description="Helical" evidence="2">
    <location>
        <begin position="108"/>
        <end position="127"/>
    </location>
</feature>
<dbReference type="OrthoDB" id="2213137at2759"/>
<sequence length="522" mass="56800">MRGSGKECLVGNEVLIRDGNSKRSANNSLSIVPPDGGYGWIIVLASFFANVIVDGIIYSIGETLVGIWEQDFRTTATQASIVQSLLAGFYLLAGPLASGLANSFGCRLVVIAGSMTTFIGFILSSIVPSLPLLYITFGIIGGIGFGLVYLPSILIVNQYFEKRRAFAMGVAVCGSGIGTIIFSQLFPFLLKVCGNNWRRFLVYTAFITLLSVLCGLCYRKISLIKSEDNKDKRMKSDSDLSCERNDSLSSELAISSSVLMNNSSRGKMSRETEVAGNLIMTSITTMQEISRKAKRQFPLITVLRSMIDTSLLSDPSFILIAVTAFLTLFCLFVPFIFLGKQAITIGATASQQSYLLSVIGFVNIFGRVLCGLISDLPKVDPLFIHNSGLIIGGIATCIVPLLTQYWMFVVYTIPFAWSVACFSSLRSIICIELLGLEKLSNAFGMMMLFMGIAALIGPPLAALFKDLSGNFDLSFYVMGALLTLSGVLCIPLRIVKSRVANQRLPKNTRQSDLSSMQATERF</sequence>
<keyword evidence="2" id="KW-1133">Transmembrane helix</keyword>
<feature type="transmembrane region" description="Helical" evidence="2">
    <location>
        <begin position="200"/>
        <end position="218"/>
    </location>
</feature>
<feature type="transmembrane region" description="Helical" evidence="2">
    <location>
        <begin position="81"/>
        <end position="101"/>
    </location>
</feature>
<dbReference type="InterPro" id="IPR020846">
    <property type="entry name" value="MFS_dom"/>
</dbReference>
<dbReference type="CDD" id="cd17352">
    <property type="entry name" value="MFS_MCT_SLC16"/>
    <property type="match status" value="1"/>
</dbReference>
<keyword evidence="2" id="KW-0812">Transmembrane</keyword>
<comment type="subcellular location">
    <subcellularLocation>
        <location evidence="1">Membrane</location>
        <topology evidence="1">Multi-pass membrane protein</topology>
    </subcellularLocation>
</comment>
<dbReference type="Gene3D" id="1.20.1250.20">
    <property type="entry name" value="MFS general substrate transporter like domains"/>
    <property type="match status" value="1"/>
</dbReference>
<evidence type="ECO:0000313" key="4">
    <source>
        <dbReference type="EMBL" id="CAG9533501.1"/>
    </source>
</evidence>
<feature type="transmembrane region" description="Helical" evidence="2">
    <location>
        <begin position="38"/>
        <end position="61"/>
    </location>
</feature>
<feature type="transmembrane region" description="Helical" evidence="2">
    <location>
        <begin position="473"/>
        <end position="495"/>
    </location>
</feature>
<reference evidence="4" key="1">
    <citation type="submission" date="2021-09" db="EMBL/GenBank/DDBJ databases">
        <authorList>
            <consortium name="Pathogen Informatics"/>
        </authorList>
    </citation>
    <scope>NUCLEOTIDE SEQUENCE</scope>
</reference>
<evidence type="ECO:0000256" key="2">
    <source>
        <dbReference type="SAM" id="Phobius"/>
    </source>
</evidence>
<feature type="transmembrane region" description="Helical" evidence="2">
    <location>
        <begin position="382"/>
        <end position="402"/>
    </location>
</feature>
<dbReference type="InterPro" id="IPR011701">
    <property type="entry name" value="MFS"/>
</dbReference>
<gene>
    <name evidence="4" type="ORF">CJOHNSTONI_LOCUS3722</name>
</gene>
<organism evidence="4 5">
    <name type="scientific">Cercopithifilaria johnstoni</name>
    <dbReference type="NCBI Taxonomy" id="2874296"/>
    <lineage>
        <taxon>Eukaryota</taxon>
        <taxon>Metazoa</taxon>
        <taxon>Ecdysozoa</taxon>
        <taxon>Nematoda</taxon>
        <taxon>Chromadorea</taxon>
        <taxon>Rhabditida</taxon>
        <taxon>Spirurina</taxon>
        <taxon>Spiruromorpha</taxon>
        <taxon>Filarioidea</taxon>
        <taxon>Onchocercidae</taxon>
        <taxon>Cercopithifilaria</taxon>
    </lineage>
</organism>
<feature type="transmembrane region" description="Helical" evidence="2">
    <location>
        <begin position="133"/>
        <end position="154"/>
    </location>
</feature>
<evidence type="ECO:0000313" key="5">
    <source>
        <dbReference type="Proteomes" id="UP000746747"/>
    </source>
</evidence>
<protein>
    <recommendedName>
        <fullName evidence="3">Major facilitator superfamily (MFS) profile domain-containing protein</fullName>
    </recommendedName>
</protein>
<proteinExistence type="predicted"/>
<feature type="transmembrane region" description="Helical" evidence="2">
    <location>
        <begin position="351"/>
        <end position="370"/>
    </location>
</feature>
<dbReference type="SUPFAM" id="SSF103473">
    <property type="entry name" value="MFS general substrate transporter"/>
    <property type="match status" value="1"/>
</dbReference>
<dbReference type="GO" id="GO:0016020">
    <property type="term" value="C:membrane"/>
    <property type="evidence" value="ECO:0007669"/>
    <property type="project" value="UniProtKB-SubCell"/>
</dbReference>
<feature type="transmembrane region" description="Helical" evidence="2">
    <location>
        <begin position="166"/>
        <end position="188"/>
    </location>
</feature>